<dbReference type="AlphaFoldDB" id="A0A1Q9EY03"/>
<comment type="caution">
    <text evidence="1">The sequence shown here is derived from an EMBL/GenBank/DDBJ whole genome shotgun (WGS) entry which is preliminary data.</text>
</comment>
<protein>
    <submittedName>
        <fullName evidence="1">Uncharacterized protein</fullName>
    </submittedName>
</protein>
<evidence type="ECO:0000313" key="1">
    <source>
        <dbReference type="EMBL" id="OLQ12281.1"/>
    </source>
</evidence>
<sequence>MESFKRSELNRGGGRSCPVDVTPAEASFMVHEVWFGRSALNPTLDAFAATGIRFTLAKWDPKKPSSAENLILVTAAELAAVANFVLGESDWATVNRRGWALYLLDKVGVISFGRYWPVAGWRVRSGFAVDVVVEGEGCEKGAPHRWTPSTSNGKYEEEELEDVHMTWSFASLKERSGCSLIGPTALESIDMDCG</sequence>
<evidence type="ECO:0000313" key="2">
    <source>
        <dbReference type="Proteomes" id="UP000186817"/>
    </source>
</evidence>
<proteinExistence type="predicted"/>
<dbReference type="Proteomes" id="UP000186817">
    <property type="component" value="Unassembled WGS sequence"/>
</dbReference>
<organism evidence="1 2">
    <name type="scientific">Symbiodinium microadriaticum</name>
    <name type="common">Dinoflagellate</name>
    <name type="synonym">Zooxanthella microadriatica</name>
    <dbReference type="NCBI Taxonomy" id="2951"/>
    <lineage>
        <taxon>Eukaryota</taxon>
        <taxon>Sar</taxon>
        <taxon>Alveolata</taxon>
        <taxon>Dinophyceae</taxon>
        <taxon>Suessiales</taxon>
        <taxon>Symbiodiniaceae</taxon>
        <taxon>Symbiodinium</taxon>
    </lineage>
</organism>
<accession>A0A1Q9EY03</accession>
<gene>
    <name evidence="1" type="ORF">AK812_SmicGene3776</name>
</gene>
<dbReference type="OrthoDB" id="10265862at2759"/>
<keyword evidence="2" id="KW-1185">Reference proteome</keyword>
<reference evidence="1 2" key="1">
    <citation type="submission" date="2016-02" db="EMBL/GenBank/DDBJ databases">
        <title>Genome analysis of coral dinoflagellate symbionts highlights evolutionary adaptations to a symbiotic lifestyle.</title>
        <authorList>
            <person name="Aranda M."/>
            <person name="Li Y."/>
            <person name="Liew Y.J."/>
            <person name="Baumgarten S."/>
            <person name="Simakov O."/>
            <person name="Wilson M."/>
            <person name="Piel J."/>
            <person name="Ashoor H."/>
            <person name="Bougouffa S."/>
            <person name="Bajic V.B."/>
            <person name="Ryu T."/>
            <person name="Ravasi T."/>
            <person name="Bayer T."/>
            <person name="Micklem G."/>
            <person name="Kim H."/>
            <person name="Bhak J."/>
            <person name="Lajeunesse T.C."/>
            <person name="Voolstra C.R."/>
        </authorList>
    </citation>
    <scope>NUCLEOTIDE SEQUENCE [LARGE SCALE GENOMIC DNA]</scope>
    <source>
        <strain evidence="1 2">CCMP2467</strain>
    </source>
</reference>
<name>A0A1Q9EY03_SYMMI</name>
<dbReference type="EMBL" id="LSRX01000045">
    <property type="protein sequence ID" value="OLQ12281.1"/>
    <property type="molecule type" value="Genomic_DNA"/>
</dbReference>